<proteinExistence type="predicted"/>
<evidence type="ECO:0000313" key="6">
    <source>
        <dbReference type="Proteomes" id="UP000095281"/>
    </source>
</evidence>
<evidence type="ECO:0000256" key="5">
    <source>
        <dbReference type="SAM" id="Phobius"/>
    </source>
</evidence>
<reference evidence="7" key="1">
    <citation type="submission" date="2016-11" db="UniProtKB">
        <authorList>
            <consortium name="WormBaseParasite"/>
        </authorList>
    </citation>
    <scope>IDENTIFICATION</scope>
</reference>
<keyword evidence="3 5" id="KW-1133">Transmembrane helix</keyword>
<name>A0A1I8BWS6_MELHA</name>
<accession>A0A1I8BWS6</accession>
<dbReference type="AlphaFoldDB" id="A0A1I8BWS6"/>
<protein>
    <submittedName>
        <fullName evidence="7">G_PROTEIN_RECEP_F1_2 domain-containing protein</fullName>
    </submittedName>
</protein>
<feature type="transmembrane region" description="Helical" evidence="5">
    <location>
        <begin position="27"/>
        <end position="46"/>
    </location>
</feature>
<dbReference type="Proteomes" id="UP000095281">
    <property type="component" value="Unplaced"/>
</dbReference>
<evidence type="ECO:0000313" key="7">
    <source>
        <dbReference type="WBParaSite" id="MhA1_Contig691.frz3.gene15"/>
    </source>
</evidence>
<feature type="transmembrane region" description="Helical" evidence="5">
    <location>
        <begin position="133"/>
        <end position="154"/>
    </location>
</feature>
<keyword evidence="6" id="KW-1185">Reference proteome</keyword>
<keyword evidence="4 5" id="KW-0472">Membrane</keyword>
<evidence type="ECO:0000256" key="3">
    <source>
        <dbReference type="ARBA" id="ARBA00022989"/>
    </source>
</evidence>
<evidence type="ECO:0000256" key="4">
    <source>
        <dbReference type="ARBA" id="ARBA00023136"/>
    </source>
</evidence>
<dbReference type="GO" id="GO:0016020">
    <property type="term" value="C:membrane"/>
    <property type="evidence" value="ECO:0007669"/>
    <property type="project" value="UniProtKB-SubCell"/>
</dbReference>
<dbReference type="InterPro" id="IPR019408">
    <property type="entry name" value="7TM_GPCR_serpentine_rcpt_Srab"/>
</dbReference>
<sequence>MAFNFPPGPNYTETETKIFLAADILELAANSLLACPISTINFILILKTSILHPNLKLILLCQSLCIFIRGIGRALLNIFRIYLNDVGSVGQSALSAISTQSIAIRNCIMHVIVIERIIATFKSETYEKRRSVLFHFVWMTITYYKLFCGGFFFVPKNGAVCPIDDINGCNNTNNTKLKQVDIHGRTLISEKKEEAIDFHFKQLAISWK</sequence>
<evidence type="ECO:0000256" key="1">
    <source>
        <dbReference type="ARBA" id="ARBA00004141"/>
    </source>
</evidence>
<dbReference type="Pfam" id="PF10292">
    <property type="entry name" value="7TM_GPCR_Srab"/>
    <property type="match status" value="1"/>
</dbReference>
<keyword evidence="2 5" id="KW-0812">Transmembrane</keyword>
<evidence type="ECO:0000256" key="2">
    <source>
        <dbReference type="ARBA" id="ARBA00022692"/>
    </source>
</evidence>
<dbReference type="WBParaSite" id="MhA1_Contig691.frz3.gene15">
    <property type="protein sequence ID" value="MhA1_Contig691.frz3.gene15"/>
    <property type="gene ID" value="MhA1_Contig691.frz3.gene15"/>
</dbReference>
<organism evidence="6 7">
    <name type="scientific">Meloidogyne hapla</name>
    <name type="common">Root-knot nematode worm</name>
    <dbReference type="NCBI Taxonomy" id="6305"/>
    <lineage>
        <taxon>Eukaryota</taxon>
        <taxon>Metazoa</taxon>
        <taxon>Ecdysozoa</taxon>
        <taxon>Nematoda</taxon>
        <taxon>Chromadorea</taxon>
        <taxon>Rhabditida</taxon>
        <taxon>Tylenchina</taxon>
        <taxon>Tylenchomorpha</taxon>
        <taxon>Tylenchoidea</taxon>
        <taxon>Meloidogynidae</taxon>
        <taxon>Meloidogyninae</taxon>
        <taxon>Meloidogyne</taxon>
    </lineage>
</organism>
<comment type="subcellular location">
    <subcellularLocation>
        <location evidence="1">Membrane</location>
        <topology evidence="1">Multi-pass membrane protein</topology>
    </subcellularLocation>
</comment>